<name>A0A3N2D1A6_9MICO</name>
<feature type="transmembrane region" description="Helical" evidence="1">
    <location>
        <begin position="57"/>
        <end position="75"/>
    </location>
</feature>
<dbReference type="EMBL" id="RKHQ01000002">
    <property type="protein sequence ID" value="ROR93559.1"/>
    <property type="molecule type" value="Genomic_DNA"/>
</dbReference>
<keyword evidence="1" id="KW-0812">Transmembrane</keyword>
<evidence type="ECO:0000313" key="3">
    <source>
        <dbReference type="EMBL" id="ROR93559.1"/>
    </source>
</evidence>
<feature type="transmembrane region" description="Helical" evidence="1">
    <location>
        <begin position="24"/>
        <end position="45"/>
    </location>
</feature>
<evidence type="ECO:0000259" key="2">
    <source>
        <dbReference type="Pfam" id="PF10756"/>
    </source>
</evidence>
<protein>
    <submittedName>
        <fullName evidence="3">PH (Pleckstrin Homology) domain-containing protein</fullName>
    </submittedName>
</protein>
<evidence type="ECO:0000313" key="4">
    <source>
        <dbReference type="Proteomes" id="UP000275356"/>
    </source>
</evidence>
<proteinExistence type="predicted"/>
<dbReference type="Pfam" id="PF10756">
    <property type="entry name" value="bPH_6"/>
    <property type="match status" value="1"/>
</dbReference>
<sequence>MTAPREPDGRVGPAPDLTPFRPRWAPVVGVVLSILVLAGVVLLFVFVQPNAATRLGIGDYLLVVVVAGLLLGILWRQSSVSATPTPRGLAVRNLMGTTRLEWAQIVSVRFSPDRAWAQLDLADGDQLAVMAIQSADGERARHAAARLAALVQHYGTALDA</sequence>
<dbReference type="Proteomes" id="UP000275356">
    <property type="component" value="Unassembled WGS sequence"/>
</dbReference>
<keyword evidence="1" id="KW-1133">Transmembrane helix</keyword>
<comment type="caution">
    <text evidence="3">The sequence shown here is derived from an EMBL/GenBank/DDBJ whole genome shotgun (WGS) entry which is preliminary data.</text>
</comment>
<gene>
    <name evidence="3" type="ORF">EDD28_2977</name>
</gene>
<dbReference type="InterPro" id="IPR019692">
    <property type="entry name" value="CFP-6_PH"/>
</dbReference>
<keyword evidence="4" id="KW-1185">Reference proteome</keyword>
<feature type="domain" description="Low molecular weight protein antigen 6 PH" evidence="2">
    <location>
        <begin position="85"/>
        <end position="147"/>
    </location>
</feature>
<evidence type="ECO:0000256" key="1">
    <source>
        <dbReference type="SAM" id="Phobius"/>
    </source>
</evidence>
<organism evidence="3 4">
    <name type="scientific">Salana multivorans</name>
    <dbReference type="NCBI Taxonomy" id="120377"/>
    <lineage>
        <taxon>Bacteria</taxon>
        <taxon>Bacillati</taxon>
        <taxon>Actinomycetota</taxon>
        <taxon>Actinomycetes</taxon>
        <taxon>Micrococcales</taxon>
        <taxon>Beutenbergiaceae</taxon>
        <taxon>Salana</taxon>
    </lineage>
</organism>
<dbReference type="RefSeq" id="WP_245968099.1">
    <property type="nucleotide sequence ID" value="NZ_RKHQ01000002.1"/>
</dbReference>
<dbReference type="AlphaFoldDB" id="A0A3N2D1A6"/>
<accession>A0A3N2D1A6</accession>
<reference evidence="3 4" key="1">
    <citation type="submission" date="2018-11" db="EMBL/GenBank/DDBJ databases">
        <title>Sequencing the genomes of 1000 actinobacteria strains.</title>
        <authorList>
            <person name="Klenk H.-P."/>
        </authorList>
    </citation>
    <scope>NUCLEOTIDE SEQUENCE [LARGE SCALE GENOMIC DNA]</scope>
    <source>
        <strain evidence="3 4">DSM 13521</strain>
    </source>
</reference>
<keyword evidence="1" id="KW-0472">Membrane</keyword>